<keyword evidence="3" id="KW-0804">Transcription</keyword>
<sequence>MKDDVSRTDRDPDIGRRIRFLFERLGGQKAAAATDKSIRSLQRYFSGAEPPASVVKALAQATGVSADWILFGGDEPTLQPPGSGSGNQFVYVPKFEAADAARGIGQDGSQSSAIAMRESWLRGIGADPRHACLLAFGGDSMEPTIRDGDLLLIDRSVGQIIDHGIYVLLVGGRLLVKRVQLRHDGSLVLRNDNPAYEVETVSAEDAGRLVIEGRVRWFGRTV</sequence>
<evidence type="ECO:0000256" key="3">
    <source>
        <dbReference type="ARBA" id="ARBA00023163"/>
    </source>
</evidence>
<dbReference type="Gene3D" id="2.10.109.10">
    <property type="entry name" value="Umud Fragment, subunit A"/>
    <property type="match status" value="1"/>
</dbReference>
<dbReference type="RefSeq" id="WP_166954831.1">
    <property type="nucleotide sequence ID" value="NZ_JAASQI010000008.1"/>
</dbReference>
<dbReference type="EMBL" id="JAASQI010000008">
    <property type="protein sequence ID" value="NIJ59488.1"/>
    <property type="molecule type" value="Genomic_DNA"/>
</dbReference>
<dbReference type="InterPro" id="IPR001387">
    <property type="entry name" value="Cro/C1-type_HTH"/>
</dbReference>
<dbReference type="InterPro" id="IPR039418">
    <property type="entry name" value="LexA-like"/>
</dbReference>
<organism evidence="5 6">
    <name type="scientific">Pseudochelatococcus lubricantis</name>
    <dbReference type="NCBI Taxonomy" id="1538102"/>
    <lineage>
        <taxon>Bacteria</taxon>
        <taxon>Pseudomonadati</taxon>
        <taxon>Pseudomonadota</taxon>
        <taxon>Alphaproteobacteria</taxon>
        <taxon>Hyphomicrobiales</taxon>
        <taxon>Chelatococcaceae</taxon>
        <taxon>Pseudochelatococcus</taxon>
    </lineage>
</organism>
<proteinExistence type="predicted"/>
<dbReference type="Proteomes" id="UP001429580">
    <property type="component" value="Unassembled WGS sequence"/>
</dbReference>
<dbReference type="PANTHER" id="PTHR40661">
    <property type="match status" value="1"/>
</dbReference>
<dbReference type="Gene3D" id="1.10.260.40">
    <property type="entry name" value="lambda repressor-like DNA-binding domains"/>
    <property type="match status" value="1"/>
</dbReference>
<dbReference type="PROSITE" id="PS50943">
    <property type="entry name" value="HTH_CROC1"/>
    <property type="match status" value="1"/>
</dbReference>
<name>A0ABX0V4G8_9HYPH</name>
<dbReference type="CDD" id="cd06529">
    <property type="entry name" value="S24_LexA-like"/>
    <property type="match status" value="1"/>
</dbReference>
<evidence type="ECO:0000256" key="1">
    <source>
        <dbReference type="ARBA" id="ARBA00023015"/>
    </source>
</evidence>
<comment type="caution">
    <text evidence="5">The sequence shown here is derived from an EMBL/GenBank/DDBJ whole genome shotgun (WGS) entry which is preliminary data.</text>
</comment>
<dbReference type="InterPro" id="IPR036286">
    <property type="entry name" value="LexA/Signal_pep-like_sf"/>
</dbReference>
<dbReference type="SUPFAM" id="SSF51306">
    <property type="entry name" value="LexA/Signal peptidase"/>
    <property type="match status" value="1"/>
</dbReference>
<reference evidence="5 6" key="1">
    <citation type="submission" date="2020-03" db="EMBL/GenBank/DDBJ databases">
        <title>Genomic Encyclopedia of Type Strains, Phase IV (KMG-IV): sequencing the most valuable type-strain genomes for metagenomic binning, comparative biology and taxonomic classification.</title>
        <authorList>
            <person name="Goeker M."/>
        </authorList>
    </citation>
    <scope>NUCLEOTIDE SEQUENCE [LARGE SCALE GENOMIC DNA]</scope>
    <source>
        <strain evidence="5 6">DSM 103870</strain>
    </source>
</reference>
<evidence type="ECO:0000259" key="4">
    <source>
        <dbReference type="PROSITE" id="PS50943"/>
    </source>
</evidence>
<accession>A0ABX0V4G8</accession>
<evidence type="ECO:0000313" key="5">
    <source>
        <dbReference type="EMBL" id="NIJ59488.1"/>
    </source>
</evidence>
<keyword evidence="1" id="KW-0805">Transcription regulation</keyword>
<dbReference type="InterPro" id="IPR015927">
    <property type="entry name" value="Peptidase_S24_S26A/B/C"/>
</dbReference>
<dbReference type="SUPFAM" id="SSF47413">
    <property type="entry name" value="lambda repressor-like DNA-binding domains"/>
    <property type="match status" value="1"/>
</dbReference>
<evidence type="ECO:0000256" key="2">
    <source>
        <dbReference type="ARBA" id="ARBA00023125"/>
    </source>
</evidence>
<evidence type="ECO:0000313" key="6">
    <source>
        <dbReference type="Proteomes" id="UP001429580"/>
    </source>
</evidence>
<dbReference type="PANTHER" id="PTHR40661:SF3">
    <property type="entry name" value="FELS-1 PROPHAGE TRANSCRIPTIONAL REGULATOR"/>
    <property type="match status" value="1"/>
</dbReference>
<feature type="domain" description="HTH cro/C1-type" evidence="4">
    <location>
        <begin position="31"/>
        <end position="69"/>
    </location>
</feature>
<dbReference type="Pfam" id="PF01381">
    <property type="entry name" value="HTH_3"/>
    <property type="match status" value="1"/>
</dbReference>
<keyword evidence="2" id="KW-0238">DNA-binding</keyword>
<dbReference type="InterPro" id="IPR010982">
    <property type="entry name" value="Lambda_DNA-bd_dom_sf"/>
</dbReference>
<gene>
    <name evidence="5" type="ORF">FHS82_003343</name>
</gene>
<protein>
    <submittedName>
        <fullName evidence="5">Phage repressor protein C with HTH and peptisase S24 domain</fullName>
    </submittedName>
</protein>
<keyword evidence="6" id="KW-1185">Reference proteome</keyword>
<dbReference type="Pfam" id="PF00717">
    <property type="entry name" value="Peptidase_S24"/>
    <property type="match status" value="1"/>
</dbReference>